<protein>
    <submittedName>
        <fullName evidence="2">Uncharacterized protein</fullName>
    </submittedName>
</protein>
<reference evidence="2 3" key="1">
    <citation type="submission" date="2024-01" db="EMBL/GenBank/DDBJ databases">
        <authorList>
            <person name="Waweru B."/>
        </authorList>
    </citation>
    <scope>NUCLEOTIDE SEQUENCE [LARGE SCALE GENOMIC DNA]</scope>
</reference>
<feature type="region of interest" description="Disordered" evidence="1">
    <location>
        <begin position="94"/>
        <end position="114"/>
    </location>
</feature>
<proteinExistence type="predicted"/>
<sequence length="114" mass="12805">MRFNNTHKFSTIGLGTVLLFFRELKPAGDSLPNVTMDHTCLGEQTPVRLESTSLLPVAKTECGWGIQKQRNNPLHCKSLKPNKYEEQPAIRFHCKEQISSNSTPEPTAPSKPKE</sequence>
<comment type="caution">
    <text evidence="2">The sequence shown here is derived from an EMBL/GenBank/DDBJ whole genome shotgun (WGS) entry which is preliminary data.</text>
</comment>
<evidence type="ECO:0000313" key="3">
    <source>
        <dbReference type="Proteomes" id="UP001314170"/>
    </source>
</evidence>
<name>A0AAV1RY98_9ROSI</name>
<gene>
    <name evidence="2" type="ORF">DCAF_LOCUS15652</name>
</gene>
<dbReference type="Proteomes" id="UP001314170">
    <property type="component" value="Unassembled WGS sequence"/>
</dbReference>
<accession>A0AAV1RY98</accession>
<evidence type="ECO:0000313" key="2">
    <source>
        <dbReference type="EMBL" id="CAK7340568.1"/>
    </source>
</evidence>
<evidence type="ECO:0000256" key="1">
    <source>
        <dbReference type="SAM" id="MobiDB-lite"/>
    </source>
</evidence>
<keyword evidence="3" id="KW-1185">Reference proteome</keyword>
<organism evidence="2 3">
    <name type="scientific">Dovyalis caffra</name>
    <dbReference type="NCBI Taxonomy" id="77055"/>
    <lineage>
        <taxon>Eukaryota</taxon>
        <taxon>Viridiplantae</taxon>
        <taxon>Streptophyta</taxon>
        <taxon>Embryophyta</taxon>
        <taxon>Tracheophyta</taxon>
        <taxon>Spermatophyta</taxon>
        <taxon>Magnoliopsida</taxon>
        <taxon>eudicotyledons</taxon>
        <taxon>Gunneridae</taxon>
        <taxon>Pentapetalae</taxon>
        <taxon>rosids</taxon>
        <taxon>fabids</taxon>
        <taxon>Malpighiales</taxon>
        <taxon>Salicaceae</taxon>
        <taxon>Flacourtieae</taxon>
        <taxon>Dovyalis</taxon>
    </lineage>
</organism>
<dbReference type="AlphaFoldDB" id="A0AAV1RY98"/>
<dbReference type="EMBL" id="CAWUPB010001160">
    <property type="protein sequence ID" value="CAK7340568.1"/>
    <property type="molecule type" value="Genomic_DNA"/>
</dbReference>